<dbReference type="SUPFAM" id="SSF49503">
    <property type="entry name" value="Cupredoxins"/>
    <property type="match status" value="1"/>
</dbReference>
<dbReference type="InterPro" id="IPR008972">
    <property type="entry name" value="Cupredoxin"/>
</dbReference>
<evidence type="ECO:0000256" key="2">
    <source>
        <dbReference type="ARBA" id="ARBA00022723"/>
    </source>
</evidence>
<dbReference type="Gene3D" id="2.60.40.420">
    <property type="entry name" value="Cupredoxins - blue copper proteins"/>
    <property type="match status" value="1"/>
</dbReference>
<gene>
    <name evidence="9" type="ORF">KIW84_013398</name>
</gene>
<dbReference type="Proteomes" id="UP001058974">
    <property type="component" value="Chromosome 1"/>
</dbReference>
<dbReference type="FunFam" id="2.60.40.420:FF:000003">
    <property type="entry name" value="Blue copper"/>
    <property type="match status" value="1"/>
</dbReference>
<name>A0A9D5GY27_PEA</name>
<dbReference type="Gramene" id="PSAT_LOCUS5352_t1">
    <property type="protein sequence ID" value="CAL5184892.1"/>
    <property type="gene ID" value="PSAT_LOCUS5352"/>
</dbReference>
<feature type="domain" description="Phytocyanin" evidence="8">
    <location>
        <begin position="26"/>
        <end position="124"/>
    </location>
</feature>
<dbReference type="Gramene" id="Psat01G0339800-T1">
    <property type="protein sequence ID" value="KAI5445129.1"/>
    <property type="gene ID" value="KIW84_013398"/>
</dbReference>
<dbReference type="PANTHER" id="PTHR33021:SF499">
    <property type="entry name" value="OS12G0150500 PROTEIN"/>
    <property type="match status" value="1"/>
</dbReference>
<reference evidence="9 10" key="1">
    <citation type="journal article" date="2022" name="Nat. Genet.">
        <title>Improved pea reference genome and pan-genome highlight genomic features and evolutionary characteristics.</title>
        <authorList>
            <person name="Yang T."/>
            <person name="Liu R."/>
            <person name="Luo Y."/>
            <person name="Hu S."/>
            <person name="Wang D."/>
            <person name="Wang C."/>
            <person name="Pandey M.K."/>
            <person name="Ge S."/>
            <person name="Xu Q."/>
            <person name="Li N."/>
            <person name="Li G."/>
            <person name="Huang Y."/>
            <person name="Saxena R.K."/>
            <person name="Ji Y."/>
            <person name="Li M."/>
            <person name="Yan X."/>
            <person name="He Y."/>
            <person name="Liu Y."/>
            <person name="Wang X."/>
            <person name="Xiang C."/>
            <person name="Varshney R.K."/>
            <person name="Ding H."/>
            <person name="Gao S."/>
            <person name="Zong X."/>
        </authorList>
    </citation>
    <scope>NUCLEOTIDE SEQUENCE [LARGE SCALE GENOMIC DNA]</scope>
    <source>
        <strain evidence="9 10">cv. Zhongwan 6</strain>
    </source>
</reference>
<organism evidence="9 10">
    <name type="scientific">Pisum sativum</name>
    <name type="common">Garden pea</name>
    <name type="synonym">Lathyrus oleraceus</name>
    <dbReference type="NCBI Taxonomy" id="3888"/>
    <lineage>
        <taxon>Eukaryota</taxon>
        <taxon>Viridiplantae</taxon>
        <taxon>Streptophyta</taxon>
        <taxon>Embryophyta</taxon>
        <taxon>Tracheophyta</taxon>
        <taxon>Spermatophyta</taxon>
        <taxon>Magnoliopsida</taxon>
        <taxon>eudicotyledons</taxon>
        <taxon>Gunneridae</taxon>
        <taxon>Pentapetalae</taxon>
        <taxon>rosids</taxon>
        <taxon>fabids</taxon>
        <taxon>Fabales</taxon>
        <taxon>Fabaceae</taxon>
        <taxon>Papilionoideae</taxon>
        <taxon>50 kb inversion clade</taxon>
        <taxon>NPAAA clade</taxon>
        <taxon>Hologalegina</taxon>
        <taxon>IRL clade</taxon>
        <taxon>Fabeae</taxon>
        <taxon>Lathyrus</taxon>
    </lineage>
</organism>
<dbReference type="PANTHER" id="PTHR33021">
    <property type="entry name" value="BLUE COPPER PROTEIN"/>
    <property type="match status" value="1"/>
</dbReference>
<dbReference type="PROSITE" id="PS51485">
    <property type="entry name" value="PHYTOCYANIN"/>
    <property type="match status" value="1"/>
</dbReference>
<keyword evidence="3" id="KW-0249">Electron transport</keyword>
<proteinExistence type="predicted"/>
<evidence type="ECO:0000259" key="8">
    <source>
        <dbReference type="PROSITE" id="PS51485"/>
    </source>
</evidence>
<evidence type="ECO:0000313" key="10">
    <source>
        <dbReference type="Proteomes" id="UP001058974"/>
    </source>
</evidence>
<dbReference type="InterPro" id="IPR039391">
    <property type="entry name" value="Phytocyanin-like"/>
</dbReference>
<dbReference type="GO" id="GO:0005886">
    <property type="term" value="C:plasma membrane"/>
    <property type="evidence" value="ECO:0007669"/>
    <property type="project" value="TreeGrafter"/>
</dbReference>
<keyword evidence="1" id="KW-0813">Transport</keyword>
<feature type="chain" id="PRO_5039315687" description="Phytocyanin domain-containing protein" evidence="7">
    <location>
        <begin position="26"/>
        <end position="213"/>
    </location>
</feature>
<protein>
    <recommendedName>
        <fullName evidence="8">Phytocyanin domain-containing protein</fullName>
    </recommendedName>
</protein>
<evidence type="ECO:0000256" key="5">
    <source>
        <dbReference type="ARBA" id="ARBA00023180"/>
    </source>
</evidence>
<keyword evidence="7" id="KW-0732">Signal</keyword>
<evidence type="ECO:0000256" key="3">
    <source>
        <dbReference type="ARBA" id="ARBA00022982"/>
    </source>
</evidence>
<feature type="signal peptide" evidence="7">
    <location>
        <begin position="1"/>
        <end position="25"/>
    </location>
</feature>
<feature type="region of interest" description="Disordered" evidence="6">
    <location>
        <begin position="123"/>
        <end position="178"/>
    </location>
</feature>
<keyword evidence="5" id="KW-0325">Glycoprotein</keyword>
<evidence type="ECO:0000256" key="6">
    <source>
        <dbReference type="SAM" id="MobiDB-lite"/>
    </source>
</evidence>
<evidence type="ECO:0000256" key="4">
    <source>
        <dbReference type="ARBA" id="ARBA00023008"/>
    </source>
</evidence>
<dbReference type="CDD" id="cd04216">
    <property type="entry name" value="Phytocyanin"/>
    <property type="match status" value="1"/>
</dbReference>
<dbReference type="EMBL" id="JAMSHJ010000001">
    <property type="protein sequence ID" value="KAI5445129.1"/>
    <property type="molecule type" value="Genomic_DNA"/>
</dbReference>
<dbReference type="InterPro" id="IPR003245">
    <property type="entry name" value="Phytocyanin_dom"/>
</dbReference>
<comment type="caution">
    <text evidence="9">The sequence shown here is derived from an EMBL/GenBank/DDBJ whole genome shotgun (WGS) entry which is preliminary data.</text>
</comment>
<keyword evidence="10" id="KW-1185">Reference proteome</keyword>
<evidence type="ECO:0000256" key="7">
    <source>
        <dbReference type="SAM" id="SignalP"/>
    </source>
</evidence>
<accession>A0A9D5GY27</accession>
<feature type="compositionally biased region" description="Polar residues" evidence="6">
    <location>
        <begin position="125"/>
        <end position="137"/>
    </location>
</feature>
<dbReference type="OrthoDB" id="1903230at2759"/>
<keyword evidence="4" id="KW-0186">Copper</keyword>
<dbReference type="GO" id="GO:0009055">
    <property type="term" value="F:electron transfer activity"/>
    <property type="evidence" value="ECO:0007669"/>
    <property type="project" value="InterPro"/>
</dbReference>
<evidence type="ECO:0000313" key="9">
    <source>
        <dbReference type="EMBL" id="KAI5445129.1"/>
    </source>
</evidence>
<feature type="compositionally biased region" description="Pro residues" evidence="6">
    <location>
        <begin position="145"/>
        <end position="159"/>
    </location>
</feature>
<sequence length="213" mass="22974">MRPVWAMKAIIVIVVTSILFRGVCGANRTVGGASGWDLNSNMHDWSSTTTFNVGDDLVFSYTPLHDVVEVNQQGYDTCTVANAIATYNTGETVIHLTSEGTRYFVCGRLGHCQQGLKLEVRIPIQSKNNGTEDNQNQPGGGRRSPSPPRSPPLNPPPPHRFALSPSDAPPDAPAEEPCDCSSAGEGRLGCAIDHLRFLLVFFVLCPFASIGFC</sequence>
<dbReference type="AlphaFoldDB" id="A0A9D5GY27"/>
<evidence type="ECO:0000256" key="1">
    <source>
        <dbReference type="ARBA" id="ARBA00022448"/>
    </source>
</evidence>
<dbReference type="GO" id="GO:0046872">
    <property type="term" value="F:metal ion binding"/>
    <property type="evidence" value="ECO:0007669"/>
    <property type="project" value="UniProtKB-KW"/>
</dbReference>
<keyword evidence="2" id="KW-0479">Metal-binding</keyword>
<dbReference type="Pfam" id="PF02298">
    <property type="entry name" value="Cu_bind_like"/>
    <property type="match status" value="1"/>
</dbReference>